<proteinExistence type="predicted"/>
<dbReference type="EMBL" id="BAAAMJ010000046">
    <property type="protein sequence ID" value="GAA1927431.1"/>
    <property type="molecule type" value="Genomic_DNA"/>
</dbReference>
<accession>A0ABN2PNX7</accession>
<comment type="caution">
    <text evidence="1">The sequence shown here is derived from an EMBL/GenBank/DDBJ whole genome shotgun (WGS) entry which is preliminary data.</text>
</comment>
<keyword evidence="2" id="KW-1185">Reference proteome</keyword>
<dbReference type="Proteomes" id="UP001501303">
    <property type="component" value="Unassembled WGS sequence"/>
</dbReference>
<gene>
    <name evidence="1" type="ORF">GCM10009716_39320</name>
</gene>
<name>A0ABN2PNX7_9ACTN</name>
<sequence length="68" mass="7751">MVCGNRKARRLSRRLELEHDTVGTIRTWRAVRDTLDLPTGSEGLLFPPGENGIIRHLVPEQISSMIRK</sequence>
<reference evidence="1 2" key="1">
    <citation type="journal article" date="2019" name="Int. J. Syst. Evol. Microbiol.">
        <title>The Global Catalogue of Microorganisms (GCM) 10K type strain sequencing project: providing services to taxonomists for standard genome sequencing and annotation.</title>
        <authorList>
            <consortium name="The Broad Institute Genomics Platform"/>
            <consortium name="The Broad Institute Genome Sequencing Center for Infectious Disease"/>
            <person name="Wu L."/>
            <person name="Ma J."/>
        </authorList>
    </citation>
    <scope>NUCLEOTIDE SEQUENCE [LARGE SCALE GENOMIC DNA]</scope>
    <source>
        <strain evidence="1 2">JCM 13581</strain>
    </source>
</reference>
<evidence type="ECO:0000313" key="1">
    <source>
        <dbReference type="EMBL" id="GAA1927431.1"/>
    </source>
</evidence>
<protein>
    <submittedName>
        <fullName evidence="1">Uncharacterized protein</fullName>
    </submittedName>
</protein>
<evidence type="ECO:0000313" key="2">
    <source>
        <dbReference type="Proteomes" id="UP001501303"/>
    </source>
</evidence>
<organism evidence="1 2">
    <name type="scientific">Streptomyces sodiiphilus</name>
    <dbReference type="NCBI Taxonomy" id="226217"/>
    <lineage>
        <taxon>Bacteria</taxon>
        <taxon>Bacillati</taxon>
        <taxon>Actinomycetota</taxon>
        <taxon>Actinomycetes</taxon>
        <taxon>Kitasatosporales</taxon>
        <taxon>Streptomycetaceae</taxon>
        <taxon>Streptomyces</taxon>
    </lineage>
</organism>